<keyword evidence="1" id="KW-0472">Membrane</keyword>
<feature type="transmembrane region" description="Helical" evidence="1">
    <location>
        <begin position="77"/>
        <end position="100"/>
    </location>
</feature>
<sequence length="161" mass="16432">MVAMLAALVLLCLVCAAIFLLNRPGSRRPYFPGIALGAVAAGPAFLLGLGLGALSWRPERAVPLDFDPDLLPALMGLMLAAVIVGAIIAFPLAMLGAMALSGLGQDNIGLRHPAFWALTGAFAATGPAACIGVGDGVVLTAFAFTGAVVASICRWRTSWVT</sequence>
<accession>A0A2S9QGX0</accession>
<keyword evidence="1" id="KW-1133">Transmembrane helix</keyword>
<protein>
    <submittedName>
        <fullName evidence="2">Uncharacterized protein</fullName>
    </submittedName>
</protein>
<organism evidence="2 3">
    <name type="scientific">Labrys okinawensis</name>
    <dbReference type="NCBI Taxonomy" id="346911"/>
    <lineage>
        <taxon>Bacteria</taxon>
        <taxon>Pseudomonadati</taxon>
        <taxon>Pseudomonadota</taxon>
        <taxon>Alphaproteobacteria</taxon>
        <taxon>Hyphomicrobiales</taxon>
        <taxon>Xanthobacteraceae</taxon>
        <taxon>Labrys</taxon>
    </lineage>
</organism>
<name>A0A2S9QGX0_9HYPH</name>
<feature type="transmembrane region" description="Helical" evidence="1">
    <location>
        <begin position="33"/>
        <end position="56"/>
    </location>
</feature>
<keyword evidence="3" id="KW-1185">Reference proteome</keyword>
<evidence type="ECO:0000256" key="1">
    <source>
        <dbReference type="SAM" id="Phobius"/>
    </source>
</evidence>
<gene>
    <name evidence="2" type="ORF">C5L14_04885</name>
</gene>
<feature type="transmembrane region" description="Helical" evidence="1">
    <location>
        <begin position="120"/>
        <end position="153"/>
    </location>
</feature>
<dbReference type="EMBL" id="PUEJ01000002">
    <property type="protein sequence ID" value="PRH88575.1"/>
    <property type="molecule type" value="Genomic_DNA"/>
</dbReference>
<dbReference type="AlphaFoldDB" id="A0A2S9QGX0"/>
<comment type="caution">
    <text evidence="2">The sequence shown here is derived from an EMBL/GenBank/DDBJ whole genome shotgun (WGS) entry which is preliminary data.</text>
</comment>
<proteinExistence type="predicted"/>
<evidence type="ECO:0000313" key="3">
    <source>
        <dbReference type="Proteomes" id="UP000237682"/>
    </source>
</evidence>
<evidence type="ECO:0000313" key="2">
    <source>
        <dbReference type="EMBL" id="PRH88575.1"/>
    </source>
</evidence>
<dbReference type="Proteomes" id="UP000237682">
    <property type="component" value="Unassembled WGS sequence"/>
</dbReference>
<reference evidence="2 3" key="1">
    <citation type="submission" date="2018-02" db="EMBL/GenBank/DDBJ databases">
        <title>Whole genome sequencing of endophytic bacterium.</title>
        <authorList>
            <person name="Eedara R."/>
            <person name="Podile A.R."/>
        </authorList>
    </citation>
    <scope>NUCLEOTIDE SEQUENCE [LARGE SCALE GENOMIC DNA]</scope>
    <source>
        <strain evidence="2 3">RP1T</strain>
    </source>
</reference>
<keyword evidence="1" id="KW-0812">Transmembrane</keyword>